<dbReference type="Pfam" id="PF01944">
    <property type="entry name" value="SpoIIM"/>
    <property type="match status" value="1"/>
</dbReference>
<comment type="caution">
    <text evidence="2">The sequence shown here is derived from an EMBL/GenBank/DDBJ whole genome shotgun (WGS) entry which is preliminary data.</text>
</comment>
<accession>A0ABS4J957</accession>
<feature type="transmembrane region" description="Helical" evidence="1">
    <location>
        <begin position="178"/>
        <end position="201"/>
    </location>
</feature>
<dbReference type="Proteomes" id="UP001519287">
    <property type="component" value="Unassembled WGS sequence"/>
</dbReference>
<feature type="transmembrane region" description="Helical" evidence="1">
    <location>
        <begin position="16"/>
        <end position="33"/>
    </location>
</feature>
<dbReference type="RefSeq" id="WP_209978791.1">
    <property type="nucleotide sequence ID" value="NZ_JAGGLB010000049.1"/>
</dbReference>
<evidence type="ECO:0000313" key="2">
    <source>
        <dbReference type="EMBL" id="MBP1996388.1"/>
    </source>
</evidence>
<dbReference type="PANTHER" id="PTHR35337:SF1">
    <property type="entry name" value="SLR1478 PROTEIN"/>
    <property type="match status" value="1"/>
</dbReference>
<keyword evidence="1" id="KW-0472">Membrane</keyword>
<feature type="transmembrane region" description="Helical" evidence="1">
    <location>
        <begin position="64"/>
        <end position="83"/>
    </location>
</feature>
<protein>
    <submittedName>
        <fullName evidence="2">Stage II sporulation protein M</fullName>
    </submittedName>
</protein>
<keyword evidence="3" id="KW-1185">Reference proteome</keyword>
<dbReference type="EMBL" id="JAGGLB010000049">
    <property type="protein sequence ID" value="MBP1996388.1"/>
    <property type="molecule type" value="Genomic_DNA"/>
</dbReference>
<keyword evidence="1" id="KW-1133">Transmembrane helix</keyword>
<name>A0ABS4J957_9BACL</name>
<organism evidence="2 3">
    <name type="scientific">Paenibacillus eucommiae</name>
    <dbReference type="NCBI Taxonomy" id="1355755"/>
    <lineage>
        <taxon>Bacteria</taxon>
        <taxon>Bacillati</taxon>
        <taxon>Bacillota</taxon>
        <taxon>Bacilli</taxon>
        <taxon>Bacillales</taxon>
        <taxon>Paenibacillaceae</taxon>
        <taxon>Paenibacillus</taxon>
    </lineage>
</organism>
<feature type="transmembrane region" description="Helical" evidence="1">
    <location>
        <begin position="128"/>
        <end position="157"/>
    </location>
</feature>
<evidence type="ECO:0000256" key="1">
    <source>
        <dbReference type="SAM" id="Phobius"/>
    </source>
</evidence>
<dbReference type="InterPro" id="IPR002798">
    <property type="entry name" value="SpoIIM-like"/>
</dbReference>
<sequence>MKFRLLFNHFREMKHYFIAVAIVFATGIFLGWQDSGQFSAFLSGGVEKMKPISDFVNSKENPQLWLFIIIFANNFSISIMFIFLGLFFGILPLFLLVSNGMILGYVLSLNNEGSTFMLILKGILPHGIFELSAVMIACAYGIKLGSLVGKMLLHLIVRKVGTTARAEFIRILKLTRPLILFIACMLLVAAVVESTISYWLLGG</sequence>
<keyword evidence="1" id="KW-0812">Transmembrane</keyword>
<evidence type="ECO:0000313" key="3">
    <source>
        <dbReference type="Proteomes" id="UP001519287"/>
    </source>
</evidence>
<gene>
    <name evidence="2" type="ORF">J2Z66_008034</name>
</gene>
<proteinExistence type="predicted"/>
<feature type="transmembrane region" description="Helical" evidence="1">
    <location>
        <begin position="90"/>
        <end position="108"/>
    </location>
</feature>
<dbReference type="PANTHER" id="PTHR35337">
    <property type="entry name" value="SLR1478 PROTEIN"/>
    <property type="match status" value="1"/>
</dbReference>
<reference evidence="2 3" key="1">
    <citation type="submission" date="2021-03" db="EMBL/GenBank/DDBJ databases">
        <title>Genomic Encyclopedia of Type Strains, Phase IV (KMG-IV): sequencing the most valuable type-strain genomes for metagenomic binning, comparative biology and taxonomic classification.</title>
        <authorList>
            <person name="Goeker M."/>
        </authorList>
    </citation>
    <scope>NUCLEOTIDE SEQUENCE [LARGE SCALE GENOMIC DNA]</scope>
    <source>
        <strain evidence="2 3">DSM 26048</strain>
    </source>
</reference>